<dbReference type="Pfam" id="PF08847">
    <property type="entry name" value="Crr6"/>
    <property type="match status" value="1"/>
</dbReference>
<dbReference type="RefSeq" id="WP_106221389.1">
    <property type="nucleotide sequence ID" value="NZ_PVWP01000006.1"/>
</dbReference>
<dbReference type="PANTHER" id="PTHR35724:SF1">
    <property type="entry name" value="PROTEIN CHLORORESPIRATORY REDUCTION 6, CHLOROPLASTIC"/>
    <property type="match status" value="1"/>
</dbReference>
<keyword evidence="2" id="KW-1185">Reference proteome</keyword>
<evidence type="ECO:0000313" key="2">
    <source>
        <dbReference type="Proteomes" id="UP000238218"/>
    </source>
</evidence>
<reference evidence="1 2" key="2">
    <citation type="submission" date="2018-03" db="EMBL/GenBank/DDBJ databases">
        <title>The ancient ancestry and fast evolution of plastids.</title>
        <authorList>
            <person name="Moore K.R."/>
            <person name="Magnabosco C."/>
            <person name="Momper L."/>
            <person name="Gold D.A."/>
            <person name="Bosak T."/>
            <person name="Fournier G.P."/>
        </authorList>
    </citation>
    <scope>NUCLEOTIDE SEQUENCE [LARGE SCALE GENOMIC DNA]</scope>
    <source>
        <strain evidence="1 2">CCALA 015</strain>
    </source>
</reference>
<comment type="caution">
    <text evidence="1">The sequence shown here is derived from an EMBL/GenBank/DDBJ whole genome shotgun (WGS) entry which is preliminary data.</text>
</comment>
<sequence length="165" mass="17949">MAPPPCPEPPPEPLKVSADQVRSLDLSPVAPLASLAPAALLSAASGLALAFDWPRQAEDPRELSEIPELRLWSLRADALHPWLPLVLERSGGQLTRHVAMLLPHGFSPTEGIRFAPESLELWITQRLFLLDHWAASGGIECRANLGQMAAVLGYELDPGFWSVLP</sequence>
<dbReference type="EMBL" id="PVWP01000006">
    <property type="protein sequence ID" value="PSB37295.1"/>
    <property type="molecule type" value="Genomic_DNA"/>
</dbReference>
<dbReference type="NCBIfam" id="NF038024">
    <property type="entry name" value="CRR6_slr1097"/>
    <property type="match status" value="1"/>
</dbReference>
<reference evidence="1 2" key="1">
    <citation type="submission" date="2018-02" db="EMBL/GenBank/DDBJ databases">
        <authorList>
            <person name="Moore K."/>
            <person name="Momper L."/>
        </authorList>
    </citation>
    <scope>NUCLEOTIDE SEQUENCE [LARGE SCALE GENOMIC DNA]</scope>
    <source>
        <strain evidence="1 2">CCALA 015</strain>
    </source>
</reference>
<dbReference type="PANTHER" id="PTHR35724">
    <property type="entry name" value="PROTEIN CHLORORESPIRATORY REDUCTION 6, CHLOROPLASTIC"/>
    <property type="match status" value="1"/>
</dbReference>
<gene>
    <name evidence="1" type="ORF">C7B81_10090</name>
</gene>
<evidence type="ECO:0000313" key="1">
    <source>
        <dbReference type="EMBL" id="PSB37295.1"/>
    </source>
</evidence>
<accession>A0ABX5F6V8</accession>
<protein>
    <submittedName>
        <fullName evidence="1">DUF1817 domain-containing protein</fullName>
    </submittedName>
</protein>
<name>A0ABX5F6V8_9CHRO</name>
<dbReference type="Proteomes" id="UP000238218">
    <property type="component" value="Unassembled WGS sequence"/>
</dbReference>
<proteinExistence type="predicted"/>
<organism evidence="1 2">
    <name type="scientific">Aphanothece cf. minutissima CCALA 015</name>
    <dbReference type="NCBI Taxonomy" id="2107695"/>
    <lineage>
        <taxon>Bacteria</taxon>
        <taxon>Bacillati</taxon>
        <taxon>Cyanobacteriota</taxon>
        <taxon>Cyanophyceae</taxon>
        <taxon>Oscillatoriophycideae</taxon>
        <taxon>Chroococcales</taxon>
        <taxon>Aphanothecaceae</taxon>
        <taxon>Aphanothece</taxon>
    </lineage>
</organism>
<dbReference type="InterPro" id="IPR014946">
    <property type="entry name" value="CRR6"/>
</dbReference>